<dbReference type="Pfam" id="PF11154">
    <property type="entry name" value="DUF2934"/>
    <property type="match status" value="1"/>
</dbReference>
<organism evidence="2 3">
    <name type="scientific">Devosia enhydra</name>
    <dbReference type="NCBI Taxonomy" id="665118"/>
    <lineage>
        <taxon>Bacteria</taxon>
        <taxon>Pseudomonadati</taxon>
        <taxon>Pseudomonadota</taxon>
        <taxon>Alphaproteobacteria</taxon>
        <taxon>Hyphomicrobiales</taxon>
        <taxon>Devosiaceae</taxon>
        <taxon>Devosia</taxon>
    </lineage>
</organism>
<dbReference type="InterPro" id="IPR021327">
    <property type="entry name" value="DUF2934"/>
</dbReference>
<feature type="compositionally biased region" description="Basic residues" evidence="1">
    <location>
        <begin position="99"/>
        <end position="108"/>
    </location>
</feature>
<accession>A0A1K2I094</accession>
<protein>
    <recommendedName>
        <fullName evidence="4">DUF2934 domain-containing protein</fullName>
    </recommendedName>
</protein>
<evidence type="ECO:0000313" key="2">
    <source>
        <dbReference type="EMBL" id="SFZ85813.1"/>
    </source>
</evidence>
<keyword evidence="3" id="KW-1185">Reference proteome</keyword>
<evidence type="ECO:0008006" key="4">
    <source>
        <dbReference type="Google" id="ProtNLM"/>
    </source>
</evidence>
<gene>
    <name evidence="2" type="ORF">SAMN02983003_2985</name>
</gene>
<name>A0A1K2I094_9HYPH</name>
<dbReference type="RefSeq" id="WP_072344923.1">
    <property type="nucleotide sequence ID" value="NZ_FPKU01000003.1"/>
</dbReference>
<dbReference type="Proteomes" id="UP000183447">
    <property type="component" value="Unassembled WGS sequence"/>
</dbReference>
<evidence type="ECO:0000313" key="3">
    <source>
        <dbReference type="Proteomes" id="UP000183447"/>
    </source>
</evidence>
<reference evidence="2 3" key="1">
    <citation type="submission" date="2016-11" db="EMBL/GenBank/DDBJ databases">
        <authorList>
            <person name="Jaros S."/>
            <person name="Januszkiewicz K."/>
            <person name="Wedrychowicz H."/>
        </authorList>
    </citation>
    <scope>NUCLEOTIDE SEQUENCE [LARGE SCALE GENOMIC DNA]</scope>
    <source>
        <strain evidence="2 3">ATCC 23634</strain>
    </source>
</reference>
<dbReference type="OrthoDB" id="9811127at2"/>
<feature type="region of interest" description="Disordered" evidence="1">
    <location>
        <begin position="19"/>
        <end position="108"/>
    </location>
</feature>
<evidence type="ECO:0000256" key="1">
    <source>
        <dbReference type="SAM" id="MobiDB-lite"/>
    </source>
</evidence>
<dbReference type="AlphaFoldDB" id="A0A1K2I094"/>
<feature type="compositionally biased region" description="Basic and acidic residues" evidence="1">
    <location>
        <begin position="21"/>
        <end position="39"/>
    </location>
</feature>
<dbReference type="EMBL" id="FPKU01000003">
    <property type="protein sequence ID" value="SFZ85813.1"/>
    <property type="molecule type" value="Genomic_DNA"/>
</dbReference>
<proteinExistence type="predicted"/>
<sequence length="108" mass="11472">MGQASDEDIRRRAYDLWVAEGRPHGRDRDHWDQAARELDATPAAEPATGKAASRKPKAAIGTMRATAEPAAEAAMEEIASEAAKGTVEPDEPAAAAAPKSRKPRARKG</sequence>